<dbReference type="AlphaFoldDB" id="A0A2R4T745"/>
<dbReference type="OrthoDB" id="4186187at2"/>
<feature type="chain" id="PRO_5039363205" description="Lipoprotein" evidence="2">
    <location>
        <begin position="26"/>
        <end position="260"/>
    </location>
</feature>
<evidence type="ECO:0000256" key="2">
    <source>
        <dbReference type="SAM" id="SignalP"/>
    </source>
</evidence>
<evidence type="ECO:0000313" key="4">
    <source>
        <dbReference type="Proteomes" id="UP000244201"/>
    </source>
</evidence>
<dbReference type="KEGG" id="slk:SLUN_24855"/>
<sequence length="260" mass="25938">MRVKTAGLTALVTVPALLLATACTSGDDERPAKGEGRTTDAPTSASTDTGKGGGGGSGGDAGGDASVPLSGPQLERAALASGDLADFQVSTGKSALAPAGQPAADRPQCQPLADAMGDKPSPRAARTANRGLGSLKNLGLAVSASLSAYTEAEAGKLMSGLKSAVAACGEGFGANLDGRRGSYREVRTAAFTVSGADETVSWTTVGTNEGAVAPIHLVVVRKGATVARFMALDLARRTPPRVPREVADKQLAKVAQVLAG</sequence>
<dbReference type="EMBL" id="CP026304">
    <property type="protein sequence ID" value="AVZ74926.1"/>
    <property type="molecule type" value="Genomic_DNA"/>
</dbReference>
<dbReference type="PROSITE" id="PS51257">
    <property type="entry name" value="PROKAR_LIPOPROTEIN"/>
    <property type="match status" value="1"/>
</dbReference>
<feature type="compositionally biased region" description="Basic and acidic residues" evidence="1">
    <location>
        <begin position="27"/>
        <end position="38"/>
    </location>
</feature>
<dbReference type="RefSeq" id="WP_108151827.1">
    <property type="nucleotide sequence ID" value="NZ_CP026304.1"/>
</dbReference>
<feature type="region of interest" description="Disordered" evidence="1">
    <location>
        <begin position="25"/>
        <end position="70"/>
    </location>
</feature>
<feature type="compositionally biased region" description="Low complexity" evidence="1">
    <location>
        <begin position="39"/>
        <end position="49"/>
    </location>
</feature>
<evidence type="ECO:0008006" key="5">
    <source>
        <dbReference type="Google" id="ProtNLM"/>
    </source>
</evidence>
<keyword evidence="4" id="KW-1185">Reference proteome</keyword>
<reference evidence="3 4" key="1">
    <citation type="submission" date="2018-01" db="EMBL/GenBank/DDBJ databases">
        <title>Complete genome sequence of Streptomyces lunaelactis MM109T, a Ferroverdin A producer isolated from cave moonmilk deposits.</title>
        <authorList>
            <person name="Naome A."/>
            <person name="Martinet L."/>
            <person name="Maciejewska M."/>
            <person name="Anderssen S."/>
            <person name="Adam D."/>
            <person name="Tenconi E."/>
            <person name="Deflandre B."/>
            <person name="Arguelles-Arias A."/>
            <person name="Calusinska M."/>
            <person name="Copieters W."/>
            <person name="Karim L."/>
            <person name="Hanikenne M."/>
            <person name="Baurain D."/>
            <person name="van Wezel G."/>
            <person name="Smargiasso N."/>
            <person name="de Pauw E."/>
            <person name="Delfosse P."/>
            <person name="Rigali S."/>
        </authorList>
    </citation>
    <scope>NUCLEOTIDE SEQUENCE [LARGE SCALE GENOMIC DNA]</scope>
    <source>
        <strain evidence="3 4">MM109</strain>
    </source>
</reference>
<evidence type="ECO:0000256" key="1">
    <source>
        <dbReference type="SAM" id="MobiDB-lite"/>
    </source>
</evidence>
<keyword evidence="2" id="KW-0732">Signal</keyword>
<protein>
    <recommendedName>
        <fullName evidence="5">Lipoprotein</fullName>
    </recommendedName>
</protein>
<organism evidence="3 4">
    <name type="scientific">Streptomyces lunaelactis</name>
    <dbReference type="NCBI Taxonomy" id="1535768"/>
    <lineage>
        <taxon>Bacteria</taxon>
        <taxon>Bacillati</taxon>
        <taxon>Actinomycetota</taxon>
        <taxon>Actinomycetes</taxon>
        <taxon>Kitasatosporales</taxon>
        <taxon>Streptomycetaceae</taxon>
        <taxon>Streptomyces</taxon>
    </lineage>
</organism>
<dbReference type="GeneID" id="55658481"/>
<dbReference type="Proteomes" id="UP000244201">
    <property type="component" value="Chromosome"/>
</dbReference>
<feature type="region of interest" description="Disordered" evidence="1">
    <location>
        <begin position="95"/>
        <end position="125"/>
    </location>
</feature>
<gene>
    <name evidence="3" type="ORF">SLUN_24855</name>
</gene>
<feature type="compositionally biased region" description="Gly residues" evidence="1">
    <location>
        <begin position="50"/>
        <end position="62"/>
    </location>
</feature>
<feature type="signal peptide" evidence="2">
    <location>
        <begin position="1"/>
        <end position="25"/>
    </location>
</feature>
<evidence type="ECO:0000313" key="3">
    <source>
        <dbReference type="EMBL" id="AVZ74926.1"/>
    </source>
</evidence>
<accession>A0A2R4T745</accession>
<name>A0A2R4T745_9ACTN</name>
<proteinExistence type="predicted"/>